<feature type="compositionally biased region" description="Basic and acidic residues" evidence="6">
    <location>
        <begin position="183"/>
        <end position="209"/>
    </location>
</feature>
<dbReference type="Gene3D" id="3.30.565.10">
    <property type="entry name" value="Histidine kinase-like ATPase, C-terminal domain"/>
    <property type="match status" value="1"/>
</dbReference>
<feature type="region of interest" description="Disordered" evidence="6">
    <location>
        <begin position="228"/>
        <end position="262"/>
    </location>
</feature>
<protein>
    <recommendedName>
        <fullName evidence="2">histidine kinase</fullName>
        <ecNumber evidence="2">2.7.13.3</ecNumber>
    </recommendedName>
</protein>
<evidence type="ECO:0000256" key="5">
    <source>
        <dbReference type="ARBA" id="ARBA00022777"/>
    </source>
</evidence>
<evidence type="ECO:0000256" key="1">
    <source>
        <dbReference type="ARBA" id="ARBA00000085"/>
    </source>
</evidence>
<keyword evidence="4" id="KW-0808">Transferase</keyword>
<dbReference type="EMBL" id="CM000833">
    <property type="protein sequence ID" value="EET05717.1"/>
    <property type="molecule type" value="Genomic_DNA"/>
</dbReference>
<dbReference type="GO" id="GO:0004673">
    <property type="term" value="F:protein histidine kinase activity"/>
    <property type="evidence" value="ECO:0007669"/>
    <property type="project" value="UniProtKB-EC"/>
</dbReference>
<feature type="region of interest" description="Disordered" evidence="6">
    <location>
        <begin position="182"/>
        <end position="213"/>
    </location>
</feature>
<keyword evidence="3" id="KW-0597">Phosphoprotein</keyword>
<dbReference type="PANTHER" id="PTHR45436">
    <property type="entry name" value="SENSOR HISTIDINE KINASE YKOH"/>
    <property type="match status" value="1"/>
</dbReference>
<dbReference type="Proteomes" id="UP000001812">
    <property type="component" value="Chromosome II"/>
</dbReference>
<proteinExistence type="predicted"/>
<dbReference type="SUPFAM" id="SSF55874">
    <property type="entry name" value="ATPase domain of HSP90 chaperone/DNA topoisomerase II/histidine kinase"/>
    <property type="match status" value="1"/>
</dbReference>
<feature type="region of interest" description="Disordered" evidence="6">
    <location>
        <begin position="1"/>
        <end position="27"/>
    </location>
</feature>
<dbReference type="HOGENOM" id="CLU_1018107_0_0_4"/>
<accession>A0A0E1W7Y1</accession>
<dbReference type="GO" id="GO:0005886">
    <property type="term" value="C:plasma membrane"/>
    <property type="evidence" value="ECO:0007669"/>
    <property type="project" value="TreeGrafter"/>
</dbReference>
<organism evidence="7">
    <name type="scientific">Burkholderia pseudomallei 1710a</name>
    <dbReference type="NCBI Taxonomy" id="320371"/>
    <lineage>
        <taxon>Bacteria</taxon>
        <taxon>Pseudomonadati</taxon>
        <taxon>Pseudomonadota</taxon>
        <taxon>Betaproteobacteria</taxon>
        <taxon>Burkholderiales</taxon>
        <taxon>Burkholderiaceae</taxon>
        <taxon>Burkholderia</taxon>
        <taxon>pseudomallei group</taxon>
    </lineage>
</organism>
<dbReference type="PANTHER" id="PTHR45436:SF9">
    <property type="entry name" value="SENSOR PROTEIN"/>
    <property type="match status" value="1"/>
</dbReference>
<evidence type="ECO:0000256" key="4">
    <source>
        <dbReference type="ARBA" id="ARBA00022679"/>
    </source>
</evidence>
<keyword evidence="5" id="KW-0418">Kinase</keyword>
<sequence>MMPTGRGHARPALSPPPSAPAHRAAAHTEPVSILIGQTQVALARERSAKRLRETFESNLEAFERRRVIVNDMLFLARRDRGERATDLADVSLAAELTRMLAFLEMSLDDAQLRAELTGDARASVDPSLFGRAMTNLLINAIQHTRAENTIRATSTPRGETVEIAVSHPGEPIDAAARASVRARLPDRAGAREQRRESRARPVDREGSRRDARRRRVRVVRGRLERDRLIGRRATGRHGPARARPAAGGGRAAAGVEDDLSGGASLHRCAGASAHQCIGGS</sequence>
<dbReference type="InterPro" id="IPR050428">
    <property type="entry name" value="TCS_sensor_his_kinase"/>
</dbReference>
<reference evidence="7" key="1">
    <citation type="submission" date="2009-05" db="EMBL/GenBank/DDBJ databases">
        <authorList>
            <person name="Harkins D.M."/>
            <person name="DeShazer D."/>
            <person name="Woods D.E."/>
            <person name="Brinkac L.M."/>
            <person name="Brown K.A."/>
            <person name="Hung G.C."/>
            <person name="Tuanyok A."/>
            <person name="Zhang B."/>
            <person name="Nierman W.C."/>
        </authorList>
    </citation>
    <scope>NUCLEOTIDE SEQUENCE [LARGE SCALE GENOMIC DNA]</scope>
    <source>
        <strain evidence="7">1710a</strain>
    </source>
</reference>
<evidence type="ECO:0000256" key="3">
    <source>
        <dbReference type="ARBA" id="ARBA00022553"/>
    </source>
</evidence>
<dbReference type="EC" id="2.7.13.3" evidence="2"/>
<dbReference type="InterPro" id="IPR036890">
    <property type="entry name" value="HATPase_C_sf"/>
</dbReference>
<dbReference type="GO" id="GO:0000160">
    <property type="term" value="P:phosphorelay signal transduction system"/>
    <property type="evidence" value="ECO:0007669"/>
    <property type="project" value="TreeGrafter"/>
</dbReference>
<evidence type="ECO:0000313" key="7">
    <source>
        <dbReference type="EMBL" id="EET05717.1"/>
    </source>
</evidence>
<evidence type="ECO:0000256" key="2">
    <source>
        <dbReference type="ARBA" id="ARBA00012438"/>
    </source>
</evidence>
<name>A0A0E1W7Y1_BURPE</name>
<dbReference type="AlphaFoldDB" id="A0A0E1W7Y1"/>
<evidence type="ECO:0000256" key="6">
    <source>
        <dbReference type="SAM" id="MobiDB-lite"/>
    </source>
</evidence>
<comment type="catalytic activity">
    <reaction evidence="1">
        <text>ATP + protein L-histidine = ADP + protein N-phospho-L-histidine.</text>
        <dbReference type="EC" id="2.7.13.3"/>
    </reaction>
</comment>
<gene>
    <name evidence="7" type="ORF">BURPS1710A_A0128</name>
</gene>